<reference evidence="7" key="2">
    <citation type="journal article" date="2023" name="IMA Fungus">
        <title>Comparative genomic study of the Penicillium genus elucidates a diverse pangenome and 15 lateral gene transfer events.</title>
        <authorList>
            <person name="Petersen C."/>
            <person name="Sorensen T."/>
            <person name="Nielsen M.R."/>
            <person name="Sondergaard T.E."/>
            <person name="Sorensen J.L."/>
            <person name="Fitzpatrick D.A."/>
            <person name="Frisvad J.C."/>
            <person name="Nielsen K.L."/>
        </authorList>
    </citation>
    <scope>NUCLEOTIDE SEQUENCE</scope>
    <source>
        <strain evidence="7">IBT 21917</strain>
    </source>
</reference>
<reference evidence="7" key="1">
    <citation type="submission" date="2022-11" db="EMBL/GenBank/DDBJ databases">
        <authorList>
            <person name="Petersen C."/>
        </authorList>
    </citation>
    <scope>NUCLEOTIDE SEQUENCE</scope>
    <source>
        <strain evidence="7">IBT 21917</strain>
    </source>
</reference>
<feature type="transmembrane region" description="Helical" evidence="6">
    <location>
        <begin position="169"/>
        <end position="187"/>
    </location>
</feature>
<comment type="caution">
    <text evidence="7">The sequence shown here is derived from an EMBL/GenBank/DDBJ whole genome shotgun (WGS) entry which is preliminary data.</text>
</comment>
<accession>A0A9W9ISD2</accession>
<comment type="similarity">
    <text evidence="5">Belongs to the ATG33 family.</text>
</comment>
<evidence type="ECO:0000256" key="1">
    <source>
        <dbReference type="ARBA" id="ARBA00004141"/>
    </source>
</evidence>
<keyword evidence="2 6" id="KW-0812">Transmembrane</keyword>
<proteinExistence type="inferred from homology"/>
<sequence>MACPITVSKFVGTVSLGLLTGVSYATAAVTLPALQLLPTSVDASHCLKEVKRLNRKHVFQLTALANTSLLFAYTLSSPRRKHPFILWMSGLSALSSVGLDFFFNRHLGFQVWIDGVCFDTTGMHLLKAPTSSKKPSKKDEDVVVVDYEELANGESVQRAMKRETRLQRARAWVAGLALSVGIVGLWGDRSL</sequence>
<keyword evidence="3 6" id="KW-1133">Transmembrane helix</keyword>
<evidence type="ECO:0000256" key="6">
    <source>
        <dbReference type="SAM" id="Phobius"/>
    </source>
</evidence>
<dbReference type="GO" id="GO:0016236">
    <property type="term" value="P:macroautophagy"/>
    <property type="evidence" value="ECO:0007669"/>
    <property type="project" value="TreeGrafter"/>
</dbReference>
<dbReference type="AlphaFoldDB" id="A0A9W9ISD2"/>
<dbReference type="OrthoDB" id="5336366at2759"/>
<feature type="transmembrane region" description="Helical" evidence="6">
    <location>
        <begin position="84"/>
        <end position="103"/>
    </location>
</feature>
<evidence type="ECO:0000256" key="5">
    <source>
        <dbReference type="ARBA" id="ARBA00038013"/>
    </source>
</evidence>
<evidence type="ECO:0000256" key="3">
    <source>
        <dbReference type="ARBA" id="ARBA00022989"/>
    </source>
</evidence>
<evidence type="ECO:0000256" key="4">
    <source>
        <dbReference type="ARBA" id="ARBA00023136"/>
    </source>
</evidence>
<dbReference type="InterPro" id="IPR051668">
    <property type="entry name" value="ATG33"/>
</dbReference>
<comment type="subcellular location">
    <subcellularLocation>
        <location evidence="1">Membrane</location>
        <topology evidence="1">Multi-pass membrane protein</topology>
    </subcellularLocation>
</comment>
<evidence type="ECO:0000256" key="2">
    <source>
        <dbReference type="ARBA" id="ARBA00022692"/>
    </source>
</evidence>
<feature type="transmembrane region" description="Helical" evidence="6">
    <location>
        <begin position="16"/>
        <end position="37"/>
    </location>
</feature>
<dbReference type="GO" id="GO:0000422">
    <property type="term" value="P:autophagy of mitochondrion"/>
    <property type="evidence" value="ECO:0007669"/>
    <property type="project" value="TreeGrafter"/>
</dbReference>
<dbReference type="Proteomes" id="UP001146351">
    <property type="component" value="Unassembled WGS sequence"/>
</dbReference>
<name>A0A9W9ISD2_9EURO</name>
<dbReference type="PANTHER" id="PTHR37278:SF1">
    <property type="entry name" value="AUTOPHAGY-RELATED PROTEIN 33-RELATED"/>
    <property type="match status" value="1"/>
</dbReference>
<keyword evidence="4 6" id="KW-0472">Membrane</keyword>
<protein>
    <submittedName>
        <fullName evidence="7">Uncharacterized protein</fullName>
    </submittedName>
</protein>
<dbReference type="EMBL" id="JAPQKO010000001">
    <property type="protein sequence ID" value="KAJ5182616.1"/>
    <property type="molecule type" value="Genomic_DNA"/>
</dbReference>
<evidence type="ECO:0000313" key="8">
    <source>
        <dbReference type="Proteomes" id="UP001146351"/>
    </source>
</evidence>
<feature type="transmembrane region" description="Helical" evidence="6">
    <location>
        <begin position="58"/>
        <end position="78"/>
    </location>
</feature>
<dbReference type="GO" id="GO:0005741">
    <property type="term" value="C:mitochondrial outer membrane"/>
    <property type="evidence" value="ECO:0007669"/>
    <property type="project" value="TreeGrafter"/>
</dbReference>
<organism evidence="7 8">
    <name type="scientific">Penicillium capsulatum</name>
    <dbReference type="NCBI Taxonomy" id="69766"/>
    <lineage>
        <taxon>Eukaryota</taxon>
        <taxon>Fungi</taxon>
        <taxon>Dikarya</taxon>
        <taxon>Ascomycota</taxon>
        <taxon>Pezizomycotina</taxon>
        <taxon>Eurotiomycetes</taxon>
        <taxon>Eurotiomycetidae</taxon>
        <taxon>Eurotiales</taxon>
        <taxon>Aspergillaceae</taxon>
        <taxon>Penicillium</taxon>
    </lineage>
</organism>
<keyword evidence="8" id="KW-1185">Reference proteome</keyword>
<evidence type="ECO:0000313" key="7">
    <source>
        <dbReference type="EMBL" id="KAJ5182616.1"/>
    </source>
</evidence>
<dbReference type="PANTHER" id="PTHR37278">
    <property type="entry name" value="AUTOPHAGY-RELATED PROTEIN 33-RELATED"/>
    <property type="match status" value="1"/>
</dbReference>
<gene>
    <name evidence="7" type="ORF">N7492_000232</name>
</gene>